<keyword evidence="3" id="KW-1185">Reference proteome</keyword>
<organism evidence="2 3">
    <name type="scientific">Oedothorax gibbosus</name>
    <dbReference type="NCBI Taxonomy" id="931172"/>
    <lineage>
        <taxon>Eukaryota</taxon>
        <taxon>Metazoa</taxon>
        <taxon>Ecdysozoa</taxon>
        <taxon>Arthropoda</taxon>
        <taxon>Chelicerata</taxon>
        <taxon>Arachnida</taxon>
        <taxon>Araneae</taxon>
        <taxon>Araneomorphae</taxon>
        <taxon>Entelegynae</taxon>
        <taxon>Araneoidea</taxon>
        <taxon>Linyphiidae</taxon>
        <taxon>Erigoninae</taxon>
        <taxon>Oedothorax</taxon>
    </lineage>
</organism>
<feature type="signal peptide" evidence="1">
    <location>
        <begin position="1"/>
        <end position="22"/>
    </location>
</feature>
<dbReference type="Proteomes" id="UP000827092">
    <property type="component" value="Unassembled WGS sequence"/>
</dbReference>
<accession>A0AAV6UBL0</accession>
<evidence type="ECO:0000313" key="2">
    <source>
        <dbReference type="EMBL" id="KAG8181405.1"/>
    </source>
</evidence>
<feature type="chain" id="PRO_5043473526" evidence="1">
    <location>
        <begin position="23"/>
        <end position="66"/>
    </location>
</feature>
<sequence>MRVHYILLFIAIFLSFIFQSECRPLQATNQSTKDRRELEDILLTSLLKIVVKSAMKQVVKSIPSLV</sequence>
<dbReference type="EMBL" id="JAFNEN010000517">
    <property type="protein sequence ID" value="KAG8181405.1"/>
    <property type="molecule type" value="Genomic_DNA"/>
</dbReference>
<proteinExistence type="predicted"/>
<reference evidence="2 3" key="1">
    <citation type="journal article" date="2022" name="Nat. Ecol. Evol.">
        <title>A masculinizing supergene underlies an exaggerated male reproductive morph in a spider.</title>
        <authorList>
            <person name="Hendrickx F."/>
            <person name="De Corte Z."/>
            <person name="Sonet G."/>
            <person name="Van Belleghem S.M."/>
            <person name="Kostlbacher S."/>
            <person name="Vangestel C."/>
        </authorList>
    </citation>
    <scope>NUCLEOTIDE SEQUENCE [LARGE SCALE GENOMIC DNA]</scope>
    <source>
        <strain evidence="2">W744_W776</strain>
    </source>
</reference>
<protein>
    <submittedName>
        <fullName evidence="2">Uncharacterized protein</fullName>
    </submittedName>
</protein>
<evidence type="ECO:0000313" key="3">
    <source>
        <dbReference type="Proteomes" id="UP000827092"/>
    </source>
</evidence>
<name>A0AAV6UBL0_9ARAC</name>
<gene>
    <name evidence="2" type="ORF">JTE90_023568</name>
</gene>
<dbReference type="AlphaFoldDB" id="A0AAV6UBL0"/>
<keyword evidence="1" id="KW-0732">Signal</keyword>
<evidence type="ECO:0000256" key="1">
    <source>
        <dbReference type="SAM" id="SignalP"/>
    </source>
</evidence>
<comment type="caution">
    <text evidence="2">The sequence shown here is derived from an EMBL/GenBank/DDBJ whole genome shotgun (WGS) entry which is preliminary data.</text>
</comment>